<feature type="transmembrane region" description="Helical" evidence="6">
    <location>
        <begin position="157"/>
        <end position="180"/>
    </location>
</feature>
<evidence type="ECO:0000256" key="2">
    <source>
        <dbReference type="ARBA" id="ARBA00022448"/>
    </source>
</evidence>
<evidence type="ECO:0000313" key="9">
    <source>
        <dbReference type="Proteomes" id="UP001152592"/>
    </source>
</evidence>
<dbReference type="InterPro" id="IPR020846">
    <property type="entry name" value="MFS_dom"/>
</dbReference>
<dbReference type="Gene3D" id="1.20.1250.20">
    <property type="entry name" value="MFS general substrate transporter like domains"/>
    <property type="match status" value="2"/>
</dbReference>
<feature type="transmembrane region" description="Helical" evidence="6">
    <location>
        <begin position="186"/>
        <end position="205"/>
    </location>
</feature>
<feature type="transmembrane region" description="Helical" evidence="6">
    <location>
        <begin position="362"/>
        <end position="381"/>
    </location>
</feature>
<dbReference type="EMBL" id="CAJVPD010000267">
    <property type="protein sequence ID" value="CAG8411614.1"/>
    <property type="molecule type" value="Genomic_DNA"/>
</dbReference>
<evidence type="ECO:0000256" key="1">
    <source>
        <dbReference type="ARBA" id="ARBA00004141"/>
    </source>
</evidence>
<feature type="transmembrane region" description="Helical" evidence="6">
    <location>
        <begin position="124"/>
        <end position="145"/>
    </location>
</feature>
<dbReference type="SUPFAM" id="SSF103473">
    <property type="entry name" value="MFS general substrate transporter"/>
    <property type="match status" value="1"/>
</dbReference>
<keyword evidence="5 6" id="KW-0472">Membrane</keyword>
<dbReference type="InterPro" id="IPR036259">
    <property type="entry name" value="MFS_trans_sf"/>
</dbReference>
<reference evidence="8" key="1">
    <citation type="submission" date="2021-07" db="EMBL/GenBank/DDBJ databases">
        <authorList>
            <person name="Branca A.L. A."/>
        </authorList>
    </citation>
    <scope>NUCLEOTIDE SEQUENCE</scope>
</reference>
<dbReference type="Proteomes" id="UP001152592">
    <property type="component" value="Unassembled WGS sequence"/>
</dbReference>
<feature type="transmembrane region" description="Helical" evidence="6">
    <location>
        <begin position="323"/>
        <end position="342"/>
    </location>
</feature>
<feature type="transmembrane region" description="Helical" evidence="6">
    <location>
        <begin position="262"/>
        <end position="279"/>
    </location>
</feature>
<dbReference type="Pfam" id="PF07690">
    <property type="entry name" value="MFS_1"/>
    <property type="match status" value="1"/>
</dbReference>
<dbReference type="GO" id="GO:0016020">
    <property type="term" value="C:membrane"/>
    <property type="evidence" value="ECO:0007669"/>
    <property type="project" value="UniProtKB-SubCell"/>
</dbReference>
<keyword evidence="3 6" id="KW-0812">Transmembrane</keyword>
<evidence type="ECO:0000259" key="7">
    <source>
        <dbReference type="PROSITE" id="PS50850"/>
    </source>
</evidence>
<name>A0A9W4JPG6_9EURO</name>
<organism evidence="8 9">
    <name type="scientific">Penicillium salamii</name>
    <dbReference type="NCBI Taxonomy" id="1612424"/>
    <lineage>
        <taxon>Eukaryota</taxon>
        <taxon>Fungi</taxon>
        <taxon>Dikarya</taxon>
        <taxon>Ascomycota</taxon>
        <taxon>Pezizomycotina</taxon>
        <taxon>Eurotiomycetes</taxon>
        <taxon>Eurotiomycetidae</taxon>
        <taxon>Eurotiales</taxon>
        <taxon>Aspergillaceae</taxon>
        <taxon>Penicillium</taxon>
    </lineage>
</organism>
<gene>
    <name evidence="8" type="ORF">PSALAMII_LOCUS8756</name>
</gene>
<feature type="transmembrane region" description="Helical" evidence="6">
    <location>
        <begin position="291"/>
        <end position="311"/>
    </location>
</feature>
<protein>
    <recommendedName>
        <fullName evidence="7">Major facilitator superfamily (MFS) profile domain-containing protein</fullName>
    </recommendedName>
</protein>
<feature type="transmembrane region" description="Helical" evidence="6">
    <location>
        <begin position="439"/>
        <end position="458"/>
    </location>
</feature>
<evidence type="ECO:0000313" key="8">
    <source>
        <dbReference type="EMBL" id="CAG8411614.1"/>
    </source>
</evidence>
<accession>A0A9W4JPG6</accession>
<keyword evidence="4 6" id="KW-1133">Transmembrane helix</keyword>
<feature type="transmembrane region" description="Helical" evidence="6">
    <location>
        <begin position="67"/>
        <end position="86"/>
    </location>
</feature>
<evidence type="ECO:0000256" key="6">
    <source>
        <dbReference type="SAM" id="Phobius"/>
    </source>
</evidence>
<evidence type="ECO:0000256" key="5">
    <source>
        <dbReference type="ARBA" id="ARBA00023136"/>
    </source>
</evidence>
<evidence type="ECO:0000256" key="4">
    <source>
        <dbReference type="ARBA" id="ARBA00022989"/>
    </source>
</evidence>
<comment type="subcellular location">
    <subcellularLocation>
        <location evidence="1">Membrane</location>
        <topology evidence="1">Multi-pass membrane protein</topology>
    </subcellularLocation>
</comment>
<feature type="domain" description="Major facilitator superfamily (MFS) profile" evidence="7">
    <location>
        <begin position="27"/>
        <end position="464"/>
    </location>
</feature>
<feature type="transmembrane region" description="Helical" evidence="6">
    <location>
        <begin position="26"/>
        <end position="47"/>
    </location>
</feature>
<keyword evidence="2" id="KW-0813">Transport</keyword>
<comment type="caution">
    <text evidence="8">The sequence shown here is derived from an EMBL/GenBank/DDBJ whole genome shotgun (WGS) entry which is preliminary data.</text>
</comment>
<dbReference type="InterPro" id="IPR050930">
    <property type="entry name" value="MFS_Vesicular_Transporter"/>
</dbReference>
<dbReference type="GO" id="GO:0022857">
    <property type="term" value="F:transmembrane transporter activity"/>
    <property type="evidence" value="ECO:0007669"/>
    <property type="project" value="InterPro"/>
</dbReference>
<dbReference type="OrthoDB" id="6133115at2759"/>
<evidence type="ECO:0000256" key="3">
    <source>
        <dbReference type="ARBA" id="ARBA00022692"/>
    </source>
</evidence>
<dbReference type="PANTHER" id="PTHR23506">
    <property type="entry name" value="GH10249P"/>
    <property type="match status" value="1"/>
</dbReference>
<proteinExistence type="predicted"/>
<sequence>MFCSPQMAKTAPGSTWGYGWRSSDTFILSSMSMALFTDEMLFAFMVPLLPHIFENRLGLDTTLTQRYTSIFLVEGALISIISSPLVGNIADRASSKKALLLVLLVLTLVSVLCLSITASLTWLFIGRFFQCIVSNALYIVGIATMAENIGSEHMGKIAGLSSTLTSAGTCSGPVIAGFLFGLGGYWTAWAGATLFLIVDIIMRLLMIEKPNRQRSETTNTESLCAEGPVCSEQEPLLNGSQHSVEEIGDWRFYVYLFRQPRFTAGIVCYFVFALFIASFESTLATHVRHTFGWGVFPVGLLFASIQGPGMVLSPLVGWLKDRVGSCVPTTIGFISVAPFMWLLGVAGDVRFPWATRGSRGEVIYATCTTTIGCLVCLLNGAGMMEATETVDELEAQSPGIFGPYGGYSRAVAITNMSWMSGLLVGPILTGLMVENLGYLELQCVLAAISLLASINSGLNLSTTHRKKDECRSDVSSIS</sequence>
<dbReference type="InterPro" id="IPR011701">
    <property type="entry name" value="MFS"/>
</dbReference>
<feature type="transmembrane region" description="Helical" evidence="6">
    <location>
        <begin position="410"/>
        <end position="433"/>
    </location>
</feature>
<dbReference type="AlphaFoldDB" id="A0A9W4JPG6"/>
<dbReference type="PANTHER" id="PTHR23506:SF35">
    <property type="entry name" value="MAJOR FACILITATOR SUPERFAMILY (MFS) PROFILE DOMAIN-CONTAINING PROTEIN-RELATED"/>
    <property type="match status" value="1"/>
</dbReference>
<feature type="transmembrane region" description="Helical" evidence="6">
    <location>
        <begin position="98"/>
        <end position="118"/>
    </location>
</feature>
<dbReference type="PROSITE" id="PS50850">
    <property type="entry name" value="MFS"/>
    <property type="match status" value="1"/>
</dbReference>